<evidence type="ECO:0000256" key="2">
    <source>
        <dbReference type="ARBA" id="ARBA00023125"/>
    </source>
</evidence>
<feature type="DNA-binding region" description="H-T-H motif" evidence="4">
    <location>
        <begin position="49"/>
        <end position="68"/>
    </location>
</feature>
<dbReference type="OrthoDB" id="7584337at2"/>
<dbReference type="InterPro" id="IPR009057">
    <property type="entry name" value="Homeodomain-like_sf"/>
</dbReference>
<evidence type="ECO:0000256" key="4">
    <source>
        <dbReference type="PROSITE-ProRule" id="PRU00335"/>
    </source>
</evidence>
<dbReference type="PRINTS" id="PR00455">
    <property type="entry name" value="HTHTETR"/>
</dbReference>
<feature type="region of interest" description="Disordered" evidence="5">
    <location>
        <begin position="1"/>
        <end position="26"/>
    </location>
</feature>
<dbReference type="AlphaFoldDB" id="A0A5Q0CFM5"/>
<dbReference type="Pfam" id="PF14246">
    <property type="entry name" value="TetR_C_7"/>
    <property type="match status" value="1"/>
</dbReference>
<dbReference type="InterPro" id="IPR050109">
    <property type="entry name" value="HTH-type_TetR-like_transc_reg"/>
</dbReference>
<dbReference type="SUPFAM" id="SSF48498">
    <property type="entry name" value="Tetracyclin repressor-like, C-terminal domain"/>
    <property type="match status" value="1"/>
</dbReference>
<organism evidence="7 8">
    <name type="scientific">Rhizobium grahamii</name>
    <dbReference type="NCBI Taxonomy" id="1120045"/>
    <lineage>
        <taxon>Bacteria</taxon>
        <taxon>Pseudomonadati</taxon>
        <taxon>Pseudomonadota</taxon>
        <taxon>Alphaproteobacteria</taxon>
        <taxon>Hyphomicrobiales</taxon>
        <taxon>Rhizobiaceae</taxon>
        <taxon>Rhizobium/Agrobacterium group</taxon>
        <taxon>Rhizobium</taxon>
    </lineage>
</organism>
<dbReference type="GO" id="GO:0003700">
    <property type="term" value="F:DNA-binding transcription factor activity"/>
    <property type="evidence" value="ECO:0007669"/>
    <property type="project" value="TreeGrafter"/>
</dbReference>
<keyword evidence="2 4" id="KW-0238">DNA-binding</keyword>
<evidence type="ECO:0000256" key="3">
    <source>
        <dbReference type="ARBA" id="ARBA00023163"/>
    </source>
</evidence>
<evidence type="ECO:0000256" key="5">
    <source>
        <dbReference type="SAM" id="MobiDB-lite"/>
    </source>
</evidence>
<feature type="domain" description="HTH tetR-type" evidence="6">
    <location>
        <begin position="26"/>
        <end position="86"/>
    </location>
</feature>
<dbReference type="EMBL" id="CP043499">
    <property type="protein sequence ID" value="QFY62639.1"/>
    <property type="molecule type" value="Genomic_DNA"/>
</dbReference>
<gene>
    <name evidence="7" type="ORF">FZ934_19845</name>
</gene>
<geneLocation type="plasmid" evidence="7 8">
    <name>unnamed</name>
</geneLocation>
<evidence type="ECO:0000259" key="6">
    <source>
        <dbReference type="PROSITE" id="PS50977"/>
    </source>
</evidence>
<keyword evidence="7" id="KW-0614">Plasmid</keyword>
<dbReference type="Gene3D" id="1.10.357.10">
    <property type="entry name" value="Tetracycline Repressor, domain 2"/>
    <property type="match status" value="1"/>
</dbReference>
<sequence length="211" mass="23325">MDVHESPKVVSEVKRPRGRPPAHDEATRRAQIVEMAREAFSEFGYAGTTTDIVAARCQISKQTLYRLFPSKEDLFIAAAMTPAQDLLDLPRPEGEDVAMDEVIARIFRVDSAPAHGALIRTVTGEAADIPEMAEALALREIQQARSCLIDWLRGEVAKGRLRVDNPESSARLLMDMMFAGMSPRGGWDNATARKEHLGNCIRFFLRGASTS</sequence>
<dbReference type="InterPro" id="IPR001647">
    <property type="entry name" value="HTH_TetR"/>
</dbReference>
<dbReference type="KEGG" id="rgr:FZ934_19845"/>
<dbReference type="PANTHER" id="PTHR30055:SF223">
    <property type="entry name" value="HTH-TYPE TRANSCRIPTIONAL REGULATOR UIDR"/>
    <property type="match status" value="1"/>
</dbReference>
<keyword evidence="1" id="KW-0805">Transcription regulation</keyword>
<dbReference type="InterPro" id="IPR039536">
    <property type="entry name" value="TetR_C_Proteobacteria"/>
</dbReference>
<dbReference type="PROSITE" id="PS50977">
    <property type="entry name" value="HTH_TETR_2"/>
    <property type="match status" value="1"/>
</dbReference>
<dbReference type="PANTHER" id="PTHR30055">
    <property type="entry name" value="HTH-TYPE TRANSCRIPTIONAL REGULATOR RUTR"/>
    <property type="match status" value="1"/>
</dbReference>
<accession>A0A5Q0CFM5</accession>
<dbReference type="FunFam" id="1.10.10.60:FF:000141">
    <property type="entry name" value="TetR family transcriptional regulator"/>
    <property type="match status" value="1"/>
</dbReference>
<proteinExistence type="predicted"/>
<name>A0A5Q0CFM5_9HYPH</name>
<evidence type="ECO:0000313" key="8">
    <source>
        <dbReference type="Proteomes" id="UP000326881"/>
    </source>
</evidence>
<dbReference type="RefSeq" id="WP_153272628.1">
    <property type="nucleotide sequence ID" value="NZ_CP043499.1"/>
</dbReference>
<dbReference type="InterPro" id="IPR036271">
    <property type="entry name" value="Tet_transcr_reg_TetR-rel_C_sf"/>
</dbReference>
<protein>
    <submittedName>
        <fullName evidence="7">TetR/AcrR family transcriptional regulator</fullName>
    </submittedName>
</protein>
<dbReference type="SUPFAM" id="SSF46689">
    <property type="entry name" value="Homeodomain-like"/>
    <property type="match status" value="1"/>
</dbReference>
<keyword evidence="3" id="KW-0804">Transcription</keyword>
<reference evidence="7 8" key="1">
    <citation type="submission" date="2019-08" db="EMBL/GenBank/DDBJ databases">
        <title>Prosopis cineraria nodule microbiome.</title>
        <authorList>
            <person name="Ali R."/>
            <person name="Chaluvadi S.R."/>
            <person name="Wang X."/>
        </authorList>
    </citation>
    <scope>NUCLEOTIDE SEQUENCE [LARGE SCALE GENOMIC DNA]</scope>
    <source>
        <strain evidence="7 8">BG7</strain>
        <plasmid evidence="7 8">unnamed</plasmid>
    </source>
</reference>
<evidence type="ECO:0000256" key="1">
    <source>
        <dbReference type="ARBA" id="ARBA00023015"/>
    </source>
</evidence>
<keyword evidence="8" id="KW-1185">Reference proteome</keyword>
<dbReference type="Proteomes" id="UP000326881">
    <property type="component" value="Plasmid unnamed"/>
</dbReference>
<dbReference type="Pfam" id="PF00440">
    <property type="entry name" value="TetR_N"/>
    <property type="match status" value="1"/>
</dbReference>
<evidence type="ECO:0000313" key="7">
    <source>
        <dbReference type="EMBL" id="QFY62639.1"/>
    </source>
</evidence>
<dbReference type="GO" id="GO:0000976">
    <property type="term" value="F:transcription cis-regulatory region binding"/>
    <property type="evidence" value="ECO:0007669"/>
    <property type="project" value="TreeGrafter"/>
</dbReference>